<evidence type="ECO:0000313" key="10">
    <source>
        <dbReference type="EMBL" id="TWU46053.1"/>
    </source>
</evidence>
<dbReference type="InterPro" id="IPR051447">
    <property type="entry name" value="Lipoprotein-release_system"/>
</dbReference>
<feature type="transmembrane region" description="Helical" evidence="7">
    <location>
        <begin position="757"/>
        <end position="781"/>
    </location>
</feature>
<dbReference type="GO" id="GO:0044874">
    <property type="term" value="P:lipoprotein localization to outer membrane"/>
    <property type="evidence" value="ECO:0007669"/>
    <property type="project" value="TreeGrafter"/>
</dbReference>
<dbReference type="Pfam" id="PF02687">
    <property type="entry name" value="FtsX"/>
    <property type="match status" value="2"/>
</dbReference>
<evidence type="ECO:0000256" key="7">
    <source>
        <dbReference type="SAM" id="Phobius"/>
    </source>
</evidence>
<proteinExistence type="inferred from homology"/>
<comment type="caution">
    <text evidence="10">The sequence shown here is derived from an EMBL/GenBank/DDBJ whole genome shotgun (WGS) entry which is preliminary data.</text>
</comment>
<feature type="transmembrane region" description="Helical" evidence="7">
    <location>
        <begin position="444"/>
        <end position="465"/>
    </location>
</feature>
<comment type="similarity">
    <text evidence="2">Belongs to the ABC-4 integral membrane protein family. LolC/E subfamily.</text>
</comment>
<keyword evidence="11" id="KW-1185">Reference proteome</keyword>
<dbReference type="EMBL" id="SJPY01000001">
    <property type="protein sequence ID" value="TWU46053.1"/>
    <property type="molecule type" value="Genomic_DNA"/>
</dbReference>
<evidence type="ECO:0000256" key="2">
    <source>
        <dbReference type="ARBA" id="ARBA00005236"/>
    </source>
</evidence>
<organism evidence="10 11">
    <name type="scientific">Novipirellula aureliae</name>
    <dbReference type="NCBI Taxonomy" id="2527966"/>
    <lineage>
        <taxon>Bacteria</taxon>
        <taxon>Pseudomonadati</taxon>
        <taxon>Planctomycetota</taxon>
        <taxon>Planctomycetia</taxon>
        <taxon>Pirellulales</taxon>
        <taxon>Pirellulaceae</taxon>
        <taxon>Novipirellula</taxon>
    </lineage>
</organism>
<feature type="domain" description="MacB-like periplasmic core" evidence="9">
    <location>
        <begin position="35"/>
        <end position="245"/>
    </location>
</feature>
<feature type="domain" description="ABC3 transporter permease C-terminal" evidence="8">
    <location>
        <begin position="672"/>
        <end position="779"/>
    </location>
</feature>
<keyword evidence="3" id="KW-1003">Cell membrane</keyword>
<dbReference type="PANTHER" id="PTHR30489">
    <property type="entry name" value="LIPOPROTEIN-RELEASING SYSTEM TRANSMEMBRANE PROTEIN LOLE"/>
    <property type="match status" value="1"/>
</dbReference>
<evidence type="ECO:0000256" key="5">
    <source>
        <dbReference type="ARBA" id="ARBA00022989"/>
    </source>
</evidence>
<evidence type="ECO:0000313" key="11">
    <source>
        <dbReference type="Proteomes" id="UP000315471"/>
    </source>
</evidence>
<dbReference type="InterPro" id="IPR003838">
    <property type="entry name" value="ABC3_permease_C"/>
</dbReference>
<feature type="transmembrane region" description="Helical" evidence="7">
    <location>
        <begin position="278"/>
        <end position="302"/>
    </location>
</feature>
<feature type="transmembrane region" description="Helical" evidence="7">
    <location>
        <begin position="30"/>
        <end position="51"/>
    </location>
</feature>
<protein>
    <submittedName>
        <fullName evidence="10">FtsX-like permease family protein</fullName>
    </submittedName>
</protein>
<dbReference type="PANTHER" id="PTHR30489:SF0">
    <property type="entry name" value="LIPOPROTEIN-RELEASING SYSTEM TRANSMEMBRANE PROTEIN LOLE"/>
    <property type="match status" value="1"/>
</dbReference>
<dbReference type="Proteomes" id="UP000315471">
    <property type="component" value="Unassembled WGS sequence"/>
</dbReference>
<gene>
    <name evidence="10" type="ORF">Q31b_12310</name>
</gene>
<evidence type="ECO:0000259" key="8">
    <source>
        <dbReference type="Pfam" id="PF02687"/>
    </source>
</evidence>
<feature type="domain" description="ABC3 transporter permease C-terminal" evidence="8">
    <location>
        <begin position="281"/>
        <end position="400"/>
    </location>
</feature>
<keyword evidence="5 7" id="KW-1133">Transmembrane helix</keyword>
<keyword evidence="6 7" id="KW-0472">Membrane</keyword>
<name>A0A5C6E8N5_9BACT</name>
<feature type="transmembrane region" description="Helical" evidence="7">
    <location>
        <begin position="667"/>
        <end position="686"/>
    </location>
</feature>
<comment type="subcellular location">
    <subcellularLocation>
        <location evidence="1">Cell membrane</location>
        <topology evidence="1">Multi-pass membrane protein</topology>
    </subcellularLocation>
</comment>
<sequence>MFRSLLGETRPVKKLDRKLLRDLYHLRGQATAIGLVIATGVATFVMSMCAYQSLKTSKDSFYREYRFADVFASTQRTPNAMLPRLAEISGVAAIETRLVYDILLDVPGMTEPATARLISIPDVGQSKLNQVYITRGRMLQTQRAGEVVVSEVFADAHGFVPGDRVRGIINGKTQELKIVGIALSPEYVIQIQPGAMLPDDRRFGIFWMSERELEAAFDMSGAFNNVAVRLAYGSRVESVIDDLDRLLRPFGSVGAYDRDEQLSYQYVSDEMAQLRGMAIITPSIFLGVAAFLLNIAISRMIVQQREQIATLKAFGYSNLEVGAHYLNLVLVITFVGTILGTLVGFWMGANMLGMYDEFYKFPSLRFQINWSAVAGGFLLTSITAVVGTFVAVQGAVRLPPAEAMRPEPPPSFRPSWVERILPRQSLAPEMRMVVRNLTRRPIKASLSVIGIAMAVAVMILGNFSLDAMNYMMDFQFRMAQRQDLTVTFVEPATESVIYEVQNLDGVLESETMRSVATRIRYQNRSRRIGLMGLEPDAKLFRLLDADEKVVRVPDFGIMLNSKLAAILGASVGDEVIVEVLEDKRPTLTLEVSAIVEEYSGVNAYMNKHRLHAALIESNVASGAFLRVDSNRMDEVFAELEVRPGIGSVTIKDAMMQSFEKTVAENLLVMRSTIILFAVIIAIGVVYNTARISLSERSRDLATMRVVGFTNREVSTVLLGEIFLFTILAIPLGFLFGYGLSAYVAAGLDTENYRIPLIIRRGTFLLAAGVVVVGTALSAGLVQRQVQHLDLIGVLKTRD</sequence>
<feature type="transmembrane region" description="Helical" evidence="7">
    <location>
        <begin position="721"/>
        <end position="745"/>
    </location>
</feature>
<dbReference type="Pfam" id="PF12704">
    <property type="entry name" value="MacB_PCD"/>
    <property type="match status" value="1"/>
</dbReference>
<dbReference type="GO" id="GO:0098797">
    <property type="term" value="C:plasma membrane protein complex"/>
    <property type="evidence" value="ECO:0007669"/>
    <property type="project" value="TreeGrafter"/>
</dbReference>
<dbReference type="InterPro" id="IPR025857">
    <property type="entry name" value="MacB_PCD"/>
</dbReference>
<dbReference type="AlphaFoldDB" id="A0A5C6E8N5"/>
<evidence type="ECO:0000259" key="9">
    <source>
        <dbReference type="Pfam" id="PF12704"/>
    </source>
</evidence>
<accession>A0A5C6E8N5</accession>
<evidence type="ECO:0000256" key="4">
    <source>
        <dbReference type="ARBA" id="ARBA00022692"/>
    </source>
</evidence>
<evidence type="ECO:0000256" key="1">
    <source>
        <dbReference type="ARBA" id="ARBA00004651"/>
    </source>
</evidence>
<evidence type="ECO:0000256" key="6">
    <source>
        <dbReference type="ARBA" id="ARBA00023136"/>
    </source>
</evidence>
<reference evidence="10 11" key="1">
    <citation type="submission" date="2019-02" db="EMBL/GenBank/DDBJ databases">
        <title>Deep-cultivation of Planctomycetes and their phenomic and genomic characterization uncovers novel biology.</title>
        <authorList>
            <person name="Wiegand S."/>
            <person name="Jogler M."/>
            <person name="Boedeker C."/>
            <person name="Pinto D."/>
            <person name="Vollmers J."/>
            <person name="Rivas-Marin E."/>
            <person name="Kohn T."/>
            <person name="Peeters S.H."/>
            <person name="Heuer A."/>
            <person name="Rast P."/>
            <person name="Oberbeckmann S."/>
            <person name="Bunk B."/>
            <person name="Jeske O."/>
            <person name="Meyerdierks A."/>
            <person name="Storesund J.E."/>
            <person name="Kallscheuer N."/>
            <person name="Luecker S."/>
            <person name="Lage O.M."/>
            <person name="Pohl T."/>
            <person name="Merkel B.J."/>
            <person name="Hornburger P."/>
            <person name="Mueller R.-W."/>
            <person name="Bruemmer F."/>
            <person name="Labrenz M."/>
            <person name="Spormann A.M."/>
            <person name="Op Den Camp H."/>
            <person name="Overmann J."/>
            <person name="Amann R."/>
            <person name="Jetten M.S.M."/>
            <person name="Mascher T."/>
            <person name="Medema M.H."/>
            <person name="Devos D.P."/>
            <person name="Kaster A.-K."/>
            <person name="Ovreas L."/>
            <person name="Rohde M."/>
            <person name="Galperin M.Y."/>
            <person name="Jogler C."/>
        </authorList>
    </citation>
    <scope>NUCLEOTIDE SEQUENCE [LARGE SCALE GENOMIC DNA]</scope>
    <source>
        <strain evidence="10 11">Q31b</strain>
    </source>
</reference>
<feature type="transmembrane region" description="Helical" evidence="7">
    <location>
        <begin position="368"/>
        <end position="392"/>
    </location>
</feature>
<dbReference type="RefSeq" id="WP_231617321.1">
    <property type="nucleotide sequence ID" value="NZ_SJPY01000001.1"/>
</dbReference>
<feature type="transmembrane region" description="Helical" evidence="7">
    <location>
        <begin position="322"/>
        <end position="347"/>
    </location>
</feature>
<keyword evidence="4 7" id="KW-0812">Transmembrane</keyword>
<evidence type="ECO:0000256" key="3">
    <source>
        <dbReference type="ARBA" id="ARBA00022475"/>
    </source>
</evidence>